<protein>
    <submittedName>
        <fullName evidence="1">Uncharacterized protein</fullName>
    </submittedName>
</protein>
<accession>A0A975HMC7</accession>
<organism evidence="1 2">
    <name type="scientific">Pseudoalteromonas xiamenensis</name>
    <dbReference type="NCBI Taxonomy" id="882626"/>
    <lineage>
        <taxon>Bacteria</taxon>
        <taxon>Pseudomonadati</taxon>
        <taxon>Pseudomonadota</taxon>
        <taxon>Gammaproteobacteria</taxon>
        <taxon>Alteromonadales</taxon>
        <taxon>Pseudoalteromonadaceae</taxon>
        <taxon>Pseudoalteromonas</taxon>
    </lineage>
</organism>
<dbReference type="RefSeq" id="WP_208842564.1">
    <property type="nucleotide sequence ID" value="NZ_CP072133.1"/>
</dbReference>
<evidence type="ECO:0000313" key="2">
    <source>
        <dbReference type="Proteomes" id="UP000664904"/>
    </source>
</evidence>
<dbReference type="AlphaFoldDB" id="A0A975HMC7"/>
<dbReference type="Proteomes" id="UP000664904">
    <property type="component" value="Chromosome"/>
</dbReference>
<sequence length="293" mass="31698">MALEQDIADLIKSADRLTDTVDHKIQSIQAELNAKKAEIDSRLTAKEQAVESKIAQFQKALPLAPNTLSDTKHFAQICKDVEPGTAVDVLKAHAAPWSTFFWGGSGGTATVTKLNLSQLEEFGLAPNAEFLRRGIGSKGAVGELFYGSNYNVLVFDVEINQPSKQNANEGLLFVLNQGCHTFVGWDRGEFLTQASCWVNVLEHSGSITFYPSQNRSAAIAVGGGDEKLGWQYKHSARGGWGGCHQPLFRGLGKMKVAICLPYVGTGDHGNNMIWADSIGHPYSHVGPTIQGVN</sequence>
<gene>
    <name evidence="1" type="ORF">J5O05_13755</name>
</gene>
<proteinExistence type="predicted"/>
<evidence type="ECO:0000313" key="1">
    <source>
        <dbReference type="EMBL" id="QTH70930.1"/>
    </source>
</evidence>
<name>A0A975HMC7_9GAMM</name>
<dbReference type="KEGG" id="pxi:J5O05_13755"/>
<keyword evidence="2" id="KW-1185">Reference proteome</keyword>
<reference evidence="1" key="1">
    <citation type="submission" date="2021-03" db="EMBL/GenBank/DDBJ databases">
        <title>Complete Genome of Pseudoalteromonas xiamenensis STKMTI.2, a new potential marine bacterium producing anti-Vibrio compounds.</title>
        <authorList>
            <person name="Handayani D.P."/>
            <person name="Isnansetyo A."/>
            <person name="Istiqomah I."/>
            <person name="Jumina J."/>
        </authorList>
    </citation>
    <scope>NUCLEOTIDE SEQUENCE</scope>
    <source>
        <strain evidence="1">STKMTI.2</strain>
    </source>
</reference>
<dbReference type="EMBL" id="CP072133">
    <property type="protein sequence ID" value="QTH70930.1"/>
    <property type="molecule type" value="Genomic_DNA"/>
</dbReference>